<comment type="caution">
    <text evidence="2">The sequence shown here is derived from an EMBL/GenBank/DDBJ whole genome shotgun (WGS) entry which is preliminary data.</text>
</comment>
<protein>
    <submittedName>
        <fullName evidence="2">SDR family oxidoreductase</fullName>
    </submittedName>
</protein>
<dbReference type="InterPro" id="IPR002347">
    <property type="entry name" value="SDR_fam"/>
</dbReference>
<sequence length="261" mass="27609">MDLQLKGKTAVITASSKGLGLAVASKLAEEGAKVILGSRDEKKIAGVAEELASRYGIEAHGFAVNVADPESVAGFIEKSAACCGTIDALVCNAGGPPGGSFLSMTDEDWEKAFQTNLMSVVRLVRGFYPHMKERGGRIVTIASSSVKVPIPGLVLSNTFRAGVAGLMKTLSIELAADGILLNTVCPGRIATDRLTELDGARAAREQRSIEEIQEEMVRDIPLGRYGRPEELADLAAFLLSPRNSYMTGSSFFVDGGMVKSL</sequence>
<dbReference type="SUPFAM" id="SSF51735">
    <property type="entry name" value="NAD(P)-binding Rossmann-fold domains"/>
    <property type="match status" value="1"/>
</dbReference>
<comment type="similarity">
    <text evidence="1">Belongs to the short-chain dehydrogenases/reductases (SDR) family.</text>
</comment>
<keyword evidence="3" id="KW-1185">Reference proteome</keyword>
<evidence type="ECO:0000313" key="3">
    <source>
        <dbReference type="Proteomes" id="UP001597120"/>
    </source>
</evidence>
<dbReference type="RefSeq" id="WP_144933580.1">
    <property type="nucleotide sequence ID" value="NZ_JBHTIU010000001.1"/>
</dbReference>
<dbReference type="EMBL" id="JBHTIU010000001">
    <property type="protein sequence ID" value="MFD0867642.1"/>
    <property type="molecule type" value="Genomic_DNA"/>
</dbReference>
<evidence type="ECO:0000313" key="2">
    <source>
        <dbReference type="EMBL" id="MFD0867642.1"/>
    </source>
</evidence>
<gene>
    <name evidence="2" type="ORF">ACFQ03_00590</name>
</gene>
<dbReference type="CDD" id="cd05344">
    <property type="entry name" value="BKR_like_SDR_like"/>
    <property type="match status" value="1"/>
</dbReference>
<proteinExistence type="inferred from homology"/>
<dbReference type="InterPro" id="IPR036291">
    <property type="entry name" value="NAD(P)-bd_dom_sf"/>
</dbReference>
<name>A0ABW3D338_9BACL</name>
<evidence type="ECO:0000256" key="1">
    <source>
        <dbReference type="ARBA" id="ARBA00006484"/>
    </source>
</evidence>
<dbReference type="Pfam" id="PF13561">
    <property type="entry name" value="adh_short_C2"/>
    <property type="match status" value="1"/>
</dbReference>
<accession>A0ABW3D338</accession>
<dbReference type="PANTHER" id="PTHR42879">
    <property type="entry name" value="3-OXOACYL-(ACYL-CARRIER-PROTEIN) REDUCTASE"/>
    <property type="match status" value="1"/>
</dbReference>
<dbReference type="InterPro" id="IPR050259">
    <property type="entry name" value="SDR"/>
</dbReference>
<dbReference type="PRINTS" id="PR00081">
    <property type="entry name" value="GDHRDH"/>
</dbReference>
<organism evidence="2 3">
    <name type="scientific">Paenibacillus residui</name>
    <dbReference type="NCBI Taxonomy" id="629724"/>
    <lineage>
        <taxon>Bacteria</taxon>
        <taxon>Bacillati</taxon>
        <taxon>Bacillota</taxon>
        <taxon>Bacilli</taxon>
        <taxon>Bacillales</taxon>
        <taxon>Paenibacillaceae</taxon>
        <taxon>Paenibacillus</taxon>
    </lineage>
</organism>
<dbReference type="Proteomes" id="UP001597120">
    <property type="component" value="Unassembled WGS sequence"/>
</dbReference>
<reference evidence="3" key="1">
    <citation type="journal article" date="2019" name="Int. J. Syst. Evol. Microbiol.">
        <title>The Global Catalogue of Microorganisms (GCM) 10K type strain sequencing project: providing services to taxonomists for standard genome sequencing and annotation.</title>
        <authorList>
            <consortium name="The Broad Institute Genomics Platform"/>
            <consortium name="The Broad Institute Genome Sequencing Center for Infectious Disease"/>
            <person name="Wu L."/>
            <person name="Ma J."/>
        </authorList>
    </citation>
    <scope>NUCLEOTIDE SEQUENCE [LARGE SCALE GENOMIC DNA]</scope>
    <source>
        <strain evidence="3">CCUG 57263</strain>
    </source>
</reference>
<dbReference type="Gene3D" id="3.40.50.720">
    <property type="entry name" value="NAD(P)-binding Rossmann-like Domain"/>
    <property type="match status" value="1"/>
</dbReference>
<dbReference type="PANTHER" id="PTHR42879:SF6">
    <property type="entry name" value="NADPH-DEPENDENT REDUCTASE BACG"/>
    <property type="match status" value="1"/>
</dbReference>